<dbReference type="EMBL" id="JBHLWO010000002">
    <property type="protein sequence ID" value="MFC0320591.1"/>
    <property type="molecule type" value="Genomic_DNA"/>
</dbReference>
<dbReference type="RefSeq" id="WP_149106041.1">
    <property type="nucleotide sequence ID" value="NZ_JBHLWO010000002.1"/>
</dbReference>
<evidence type="ECO:0000313" key="4">
    <source>
        <dbReference type="Proteomes" id="UP001589774"/>
    </source>
</evidence>
<reference evidence="3 4" key="1">
    <citation type="submission" date="2024-09" db="EMBL/GenBank/DDBJ databases">
        <authorList>
            <person name="Sun Q."/>
            <person name="Mori K."/>
        </authorList>
    </citation>
    <scope>NUCLEOTIDE SEQUENCE [LARGE SCALE GENOMIC DNA]</scope>
    <source>
        <strain evidence="3 4">CCM 7765</strain>
    </source>
</reference>
<evidence type="ECO:0000259" key="2">
    <source>
        <dbReference type="SMART" id="SM01008"/>
    </source>
</evidence>
<evidence type="ECO:0000313" key="3">
    <source>
        <dbReference type="EMBL" id="MFC0320591.1"/>
    </source>
</evidence>
<organism evidence="3 4">
    <name type="scientific">Olivibacter oleidegradans</name>
    <dbReference type="NCBI Taxonomy" id="760123"/>
    <lineage>
        <taxon>Bacteria</taxon>
        <taxon>Pseudomonadati</taxon>
        <taxon>Bacteroidota</taxon>
        <taxon>Sphingobacteriia</taxon>
        <taxon>Sphingobacteriales</taxon>
        <taxon>Sphingobacteriaceae</taxon>
        <taxon>Olivibacter</taxon>
    </lineage>
</organism>
<dbReference type="Pfam" id="PF20256">
    <property type="entry name" value="MoCoBD_2"/>
    <property type="match status" value="2"/>
</dbReference>
<feature type="domain" description="Aldehyde oxidase/xanthine dehydrogenase a/b hammerhead" evidence="2">
    <location>
        <begin position="225"/>
        <end position="311"/>
    </location>
</feature>
<dbReference type="SUPFAM" id="SSF56003">
    <property type="entry name" value="Molybdenum cofactor-binding domain"/>
    <property type="match status" value="2"/>
</dbReference>
<dbReference type="InterPro" id="IPR012368">
    <property type="entry name" value="OxRdtase_Mopterin-bd_su_IorB"/>
</dbReference>
<dbReference type="PANTHER" id="PTHR47495:SF2">
    <property type="entry name" value="ALDEHYDE DEHYDROGENASE"/>
    <property type="match status" value="1"/>
</dbReference>
<dbReference type="SMART" id="SM01008">
    <property type="entry name" value="Ald_Xan_dh_C"/>
    <property type="match status" value="1"/>
</dbReference>
<protein>
    <submittedName>
        <fullName evidence="3">Molybdopterin cofactor-binding domain-containing protein</fullName>
    </submittedName>
</protein>
<dbReference type="PROSITE" id="PS51318">
    <property type="entry name" value="TAT"/>
    <property type="match status" value="1"/>
</dbReference>
<name>A0ABV6HPF2_9SPHI</name>
<keyword evidence="1" id="KW-1133">Transmembrane helix</keyword>
<proteinExistence type="predicted"/>
<feature type="transmembrane region" description="Helical" evidence="1">
    <location>
        <begin position="24"/>
        <end position="41"/>
    </location>
</feature>
<accession>A0ABV6HPF2</accession>
<evidence type="ECO:0000256" key="1">
    <source>
        <dbReference type="SAM" id="Phobius"/>
    </source>
</evidence>
<dbReference type="PIRSF" id="PIRSF036389">
    <property type="entry name" value="IOR_B"/>
    <property type="match status" value="1"/>
</dbReference>
<dbReference type="PANTHER" id="PTHR47495">
    <property type="entry name" value="ALDEHYDE DEHYDROGENASE"/>
    <property type="match status" value="1"/>
</dbReference>
<keyword evidence="1" id="KW-0472">Membrane</keyword>
<dbReference type="InterPro" id="IPR008274">
    <property type="entry name" value="AldOxase/xan_DH_MoCoBD1"/>
</dbReference>
<dbReference type="InterPro" id="IPR037165">
    <property type="entry name" value="AldOxase/xan_DH_Mopterin-bd_sf"/>
</dbReference>
<gene>
    <name evidence="3" type="ORF">ACFFI0_19860</name>
</gene>
<dbReference type="Gene3D" id="3.90.1170.50">
    <property type="entry name" value="Aldehyde oxidase/xanthine dehydrogenase, a/b hammerhead"/>
    <property type="match status" value="1"/>
</dbReference>
<keyword evidence="4" id="KW-1185">Reference proteome</keyword>
<dbReference type="Gene3D" id="3.30.365.10">
    <property type="entry name" value="Aldehyde oxidase/xanthine dehydrogenase, molybdopterin binding domain"/>
    <property type="match status" value="4"/>
</dbReference>
<comment type="caution">
    <text evidence="3">The sequence shown here is derived from an EMBL/GenBank/DDBJ whole genome shotgun (WGS) entry which is preliminary data.</text>
</comment>
<dbReference type="InterPro" id="IPR046867">
    <property type="entry name" value="AldOxase/xan_DH_MoCoBD2"/>
</dbReference>
<dbReference type="InterPro" id="IPR052516">
    <property type="entry name" value="N-heterocyclic_Hydroxylase"/>
</dbReference>
<sequence length="736" mass="81008">MKDSLKRNSRYSQEEATRLSRKNFLKAAGLGSAALALGFYFPAGAHIVNILAGETAADNEVPLVSLNAWIHIDTNGQVTLFDHRAEMGQGSYHSVPQIIAEELEVDLKDIQVSFAPGNRNEYGGQITGGSSTIRGSYKKLLKLSATARMMLVQAAANQWKVDVSTCYAASGHVIHKPSGKKLHYGQLVVAASKLQPPKEVPLKPVSEYKLIRKASRRIDTPLKTNGSAVFGLDKRIPDMLFATVERNPRMRGTVRSFDDSDTMKVKGVTKVFKVRMKVFNTWREGVAVVADSTWAAMQGKKALKVEWDDSNFEHISTPEIYRRQKELLSGQEGLIFQTQGNPSEVITAASTDAKLDVLYETPYQSHYAMEPVNCIAHWKGDTVEIWGPIQAPEMVQDAIAQEFSIPWQNVKVNMTFLGGGFGRKAFMDYPFEAAAISKELGKPVQVVWTREDDATQGPYRPGISYRCEGVVKAGKIEAMKVRLCGQNIGHFSSNDRSKPNGSASEGFLKPYTQSIPHLSIADVTFELPIPVLWWRSVYASTNGFAYESFIDELAVAAGTDPLEFRRQHLPDERVHKLIDKLEAVSGWKSRGTNKGYGVAITECFNSTVGQVVKVSRIPEGGIKIDKVWAVIDCGWYVNPDIIHAQVEGSVAMGLGAAALHEVTFTDGLVDQKNFYDYNMPRIADMPPVEVHIIDNAEDAGGVGEPGLPPFAPALANAVYDLSGKRIRRLPFSLASV</sequence>
<dbReference type="InterPro" id="IPR000674">
    <property type="entry name" value="Ald_Oxase/Xan_DH_a/b"/>
</dbReference>
<dbReference type="InterPro" id="IPR006311">
    <property type="entry name" value="TAT_signal"/>
</dbReference>
<dbReference type="Proteomes" id="UP001589774">
    <property type="component" value="Unassembled WGS sequence"/>
</dbReference>
<keyword evidence="1" id="KW-0812">Transmembrane</keyword>
<dbReference type="Pfam" id="PF02738">
    <property type="entry name" value="MoCoBD_1"/>
    <property type="match status" value="1"/>
</dbReference>